<sequence>MALCVSVANLSGETISLQVDPEHSVAELMRLLELRSVAPILGLVTSKGLLQQHARLKDALGGELTATMVHGRRDQCYKQRHCVALRLGGAVAVVGRKGRGALRERLSEAGRSVPGPEEPLWIVEELLSVIIRSSTYKRPEKPLQP</sequence>
<organism evidence="1 2">
    <name type="scientific">Durusdinium trenchii</name>
    <dbReference type="NCBI Taxonomy" id="1381693"/>
    <lineage>
        <taxon>Eukaryota</taxon>
        <taxon>Sar</taxon>
        <taxon>Alveolata</taxon>
        <taxon>Dinophyceae</taxon>
        <taxon>Suessiales</taxon>
        <taxon>Symbiodiniaceae</taxon>
        <taxon>Durusdinium</taxon>
    </lineage>
</organism>
<protein>
    <submittedName>
        <fullName evidence="1">Uncharacterized protein</fullName>
    </submittedName>
</protein>
<evidence type="ECO:0000313" key="2">
    <source>
        <dbReference type="Proteomes" id="UP001642464"/>
    </source>
</evidence>
<keyword evidence="2" id="KW-1185">Reference proteome</keyword>
<proteinExistence type="predicted"/>
<reference evidence="1 2" key="1">
    <citation type="submission" date="2024-02" db="EMBL/GenBank/DDBJ databases">
        <authorList>
            <person name="Chen Y."/>
            <person name="Shah S."/>
            <person name="Dougan E. K."/>
            <person name="Thang M."/>
            <person name="Chan C."/>
        </authorList>
    </citation>
    <scope>NUCLEOTIDE SEQUENCE [LARGE SCALE GENOMIC DNA]</scope>
</reference>
<dbReference type="EMBL" id="CAXAMM010012681">
    <property type="protein sequence ID" value="CAK9029556.1"/>
    <property type="molecule type" value="Genomic_DNA"/>
</dbReference>
<evidence type="ECO:0000313" key="1">
    <source>
        <dbReference type="EMBL" id="CAK9029556.1"/>
    </source>
</evidence>
<comment type="caution">
    <text evidence="1">The sequence shown here is derived from an EMBL/GenBank/DDBJ whole genome shotgun (WGS) entry which is preliminary data.</text>
</comment>
<name>A0ABP0KSH6_9DINO</name>
<accession>A0ABP0KSH6</accession>
<dbReference type="Proteomes" id="UP001642464">
    <property type="component" value="Unassembled WGS sequence"/>
</dbReference>
<gene>
    <name evidence="1" type="ORF">SCF082_LOCUS18843</name>
</gene>